<comment type="similarity">
    <text evidence="1">Belongs to the glycerophosphoryl diester phosphodiesterase family.</text>
</comment>
<evidence type="ECO:0000256" key="5">
    <source>
        <dbReference type="ARBA" id="ARBA00022801"/>
    </source>
</evidence>
<dbReference type="SUPFAM" id="SSF51695">
    <property type="entry name" value="PLC-like phosphodiesterases"/>
    <property type="match status" value="2"/>
</dbReference>
<feature type="domain" description="GP-PDE" evidence="9">
    <location>
        <begin position="409"/>
        <end position="710"/>
    </location>
</feature>
<keyword evidence="6" id="KW-0325">Glycoprotein</keyword>
<dbReference type="PANTHER" id="PTHR43620">
    <property type="entry name" value="GLYCEROPHOSPHORYL DIESTER PHOSPHODIESTERASE"/>
    <property type="match status" value="1"/>
</dbReference>
<dbReference type="GeneID" id="103719050"/>
<feature type="compositionally biased region" description="Pro residues" evidence="8">
    <location>
        <begin position="763"/>
        <end position="773"/>
    </location>
</feature>
<dbReference type="CDD" id="cd08603">
    <property type="entry name" value="GDPD_SHV3_repeat_1"/>
    <property type="match status" value="1"/>
</dbReference>
<dbReference type="InterPro" id="IPR030395">
    <property type="entry name" value="GP_PDE_dom"/>
</dbReference>
<evidence type="ECO:0000313" key="10">
    <source>
        <dbReference type="Proteomes" id="UP000228380"/>
    </source>
</evidence>
<dbReference type="CDD" id="cd08604">
    <property type="entry name" value="GDPD_SHV3_repeat_2"/>
    <property type="match status" value="1"/>
</dbReference>
<gene>
    <name evidence="11" type="primary">LOC103719050</name>
</gene>
<dbReference type="FunFam" id="3.20.20.190:FF:000011">
    <property type="entry name" value="Glycerophosphodiester phosphodiesterase GDPDL3"/>
    <property type="match status" value="1"/>
</dbReference>
<evidence type="ECO:0000256" key="8">
    <source>
        <dbReference type="SAM" id="MobiDB-lite"/>
    </source>
</evidence>
<keyword evidence="5" id="KW-0378">Hydrolase</keyword>
<dbReference type="RefSeq" id="XP_017701195.2">
    <property type="nucleotide sequence ID" value="XM_017845706.3"/>
</dbReference>
<keyword evidence="3" id="KW-0732">Signal</keyword>
<protein>
    <recommendedName>
        <fullName evidence="2">glycerophosphodiester phosphodiesterase</fullName>
        <ecNumber evidence="2">3.1.4.46</ecNumber>
    </recommendedName>
</protein>
<organism evidence="10 11">
    <name type="scientific">Phoenix dactylifera</name>
    <name type="common">Date palm</name>
    <dbReference type="NCBI Taxonomy" id="42345"/>
    <lineage>
        <taxon>Eukaryota</taxon>
        <taxon>Viridiplantae</taxon>
        <taxon>Streptophyta</taxon>
        <taxon>Embryophyta</taxon>
        <taxon>Tracheophyta</taxon>
        <taxon>Spermatophyta</taxon>
        <taxon>Magnoliopsida</taxon>
        <taxon>Liliopsida</taxon>
        <taxon>Arecaceae</taxon>
        <taxon>Coryphoideae</taxon>
        <taxon>Phoeniceae</taxon>
        <taxon>Phoenix</taxon>
    </lineage>
</organism>
<dbReference type="PANTHER" id="PTHR43620:SF7">
    <property type="entry name" value="GLYCEROPHOSPHODIESTER PHOSPHODIESTERASE GDPD5-RELATED"/>
    <property type="match status" value="1"/>
</dbReference>
<evidence type="ECO:0000259" key="9">
    <source>
        <dbReference type="PROSITE" id="PS51704"/>
    </source>
</evidence>
<comment type="catalytic activity">
    <reaction evidence="7">
        <text>a sn-glycero-3-phosphodiester + H2O = an alcohol + sn-glycerol 3-phosphate + H(+)</text>
        <dbReference type="Rhea" id="RHEA:12969"/>
        <dbReference type="ChEBI" id="CHEBI:15377"/>
        <dbReference type="ChEBI" id="CHEBI:15378"/>
        <dbReference type="ChEBI" id="CHEBI:30879"/>
        <dbReference type="ChEBI" id="CHEBI:57597"/>
        <dbReference type="ChEBI" id="CHEBI:83408"/>
        <dbReference type="EC" id="3.1.4.46"/>
    </reaction>
</comment>
<sequence length="809" mass="89886">MKNQTSLDLIKENLIVSLLPVYQSLSFFCRERTHHPTLSLSLSVLVVAMRGRSSGLEVFFLVAFFLAVQHLGLVTAKTSNSSRWQTLSAGRAPAIIARGGFSGLFPDSSLDAFLFGVSVSSNDSFLWCDVQLTKDNVGICVPDIKLDNCTNIANVYPGREKVYVVNGVRTPGWFSVDYKATELAQSVSLIQAIYSRTFVFDNMFPILAVDDVVTQVRPPGLWLNIQHDSFYQQHNLSMRSYVLSVFKRVIVNYISSPEVNFLTSIEKRFRQSTTKLVFRFLNEDIAEPSTNQTYSLLLKNLTFIKTFASGILVPKHYIWPVTPDNYLQPYTSIVMDAHKAGLEIFAADFANDNIISYNYSYDPLSEYLYFIDNGFFSVDGVLTDFPITPSEVVACFSHINKSSIDHGRPLIISHYGASGDYPDCTDLAYQKAVNDGADVIDCPVQVTHDGILICMKSIDLLDDTTVTRSPFSSYASIIPDIKRTPGIYTFNLTWNEIQKNLQPTMSAPFIEYNLVRNPRYKNKGNFMTLSEFLTFAKGKDLSGILITIENAAFIVEKLGIGVTDAVINAISFAGYNTQTTPEIMIQSTNSSVLKKFRQHTKYKLVYKIDGPVGDAVNSSVEDIKEFADSVAILTDSIYPDTQLFITSKTDIVNKFHRYNLSVYVYLLQNEFVSQPWDYFSDPIVQINSFVEGAKVDGIITDFPRTARAYKRNSCRNLGPKAPVFMEPVEAGDLLQLIPFAAQPPALAPMPVLNVSNVVEPPLPPVASKTPPPAGGGTAAPPSQRPSDGPRCTASLFISLSMLCGFFPFI</sequence>
<dbReference type="FunFam" id="3.20.20.190:FF:000013">
    <property type="entry name" value="Glycerophosphodiester phosphodiesterase GDPDL3"/>
    <property type="match status" value="1"/>
</dbReference>
<dbReference type="Pfam" id="PF03009">
    <property type="entry name" value="GDPD"/>
    <property type="match status" value="1"/>
</dbReference>
<dbReference type="InterPro" id="IPR017946">
    <property type="entry name" value="PLC-like_Pdiesterase_TIM-brl"/>
</dbReference>
<evidence type="ECO:0000256" key="6">
    <source>
        <dbReference type="ARBA" id="ARBA00023180"/>
    </source>
</evidence>
<evidence type="ECO:0000256" key="2">
    <source>
        <dbReference type="ARBA" id="ARBA00012247"/>
    </source>
</evidence>
<dbReference type="OrthoDB" id="1058301at2759"/>
<dbReference type="AlphaFoldDB" id="A0A8B7MX34"/>
<dbReference type="Gene3D" id="3.20.20.190">
    <property type="entry name" value="Phosphatidylinositol (PI) phosphodiesterase"/>
    <property type="match status" value="2"/>
</dbReference>
<accession>A0A8B7MX34</accession>
<evidence type="ECO:0000313" key="11">
    <source>
        <dbReference type="RefSeq" id="XP_017701195.2"/>
    </source>
</evidence>
<dbReference type="GO" id="GO:0008889">
    <property type="term" value="F:glycerophosphodiester phosphodiesterase activity"/>
    <property type="evidence" value="ECO:0007669"/>
    <property type="project" value="UniProtKB-EC"/>
</dbReference>
<evidence type="ECO:0000256" key="7">
    <source>
        <dbReference type="ARBA" id="ARBA00047512"/>
    </source>
</evidence>
<dbReference type="Proteomes" id="UP000228380">
    <property type="component" value="Unplaced"/>
</dbReference>
<reference evidence="11" key="1">
    <citation type="submission" date="2025-08" db="UniProtKB">
        <authorList>
            <consortium name="RefSeq"/>
        </authorList>
    </citation>
    <scope>IDENTIFICATION</scope>
    <source>
        <tissue evidence="11">Young leaves</tissue>
    </source>
</reference>
<dbReference type="EC" id="3.1.4.46" evidence="2"/>
<feature type="region of interest" description="Disordered" evidence="8">
    <location>
        <begin position="763"/>
        <end position="789"/>
    </location>
</feature>
<name>A0A8B7MX34_PHODC</name>
<evidence type="ECO:0000256" key="1">
    <source>
        <dbReference type="ARBA" id="ARBA00007277"/>
    </source>
</evidence>
<dbReference type="PROSITE" id="PS51704">
    <property type="entry name" value="GP_PDE"/>
    <property type="match status" value="2"/>
</dbReference>
<evidence type="ECO:0000256" key="3">
    <source>
        <dbReference type="ARBA" id="ARBA00022729"/>
    </source>
</evidence>
<proteinExistence type="inferred from homology"/>
<feature type="domain" description="GP-PDE" evidence="9">
    <location>
        <begin position="93"/>
        <end position="393"/>
    </location>
</feature>
<dbReference type="GO" id="GO:0006629">
    <property type="term" value="P:lipid metabolic process"/>
    <property type="evidence" value="ECO:0007669"/>
    <property type="project" value="InterPro"/>
</dbReference>
<dbReference type="GO" id="GO:0006071">
    <property type="term" value="P:glycerol metabolic process"/>
    <property type="evidence" value="ECO:0007669"/>
    <property type="project" value="UniProtKB-KW"/>
</dbReference>
<evidence type="ECO:0000256" key="4">
    <source>
        <dbReference type="ARBA" id="ARBA00022798"/>
    </source>
</evidence>
<keyword evidence="4" id="KW-0319">Glycerol metabolism</keyword>
<keyword evidence="10" id="KW-1185">Reference proteome</keyword>